<dbReference type="InterPro" id="IPR005467">
    <property type="entry name" value="His_kinase_dom"/>
</dbReference>
<dbReference type="HOGENOM" id="CLU_000445_114_15_9"/>
<dbReference type="InterPro" id="IPR003661">
    <property type="entry name" value="HisK_dim/P_dom"/>
</dbReference>
<evidence type="ECO:0000259" key="13">
    <source>
        <dbReference type="PROSITE" id="PS50110"/>
    </source>
</evidence>
<dbReference type="PANTHER" id="PTHR43047:SF72">
    <property type="entry name" value="OSMOSENSING HISTIDINE PROTEIN KINASE SLN1"/>
    <property type="match status" value="1"/>
</dbReference>
<keyword evidence="8" id="KW-0902">Two-component regulatory system</keyword>
<comment type="similarity">
    <text evidence="2">In the N-terminal section; belongs to the phytochrome family.</text>
</comment>
<gene>
    <name evidence="15" type="ORF">HMPREF1085_01943</name>
</gene>
<evidence type="ECO:0000256" key="4">
    <source>
        <dbReference type="ARBA" id="ARBA00018672"/>
    </source>
</evidence>
<dbReference type="RefSeq" id="WP_002575240.1">
    <property type="nucleotide sequence ID" value="NZ_KB851182.1"/>
</dbReference>
<keyword evidence="5 11" id="KW-0597">Phosphoprotein</keyword>
<organism evidence="15 16">
    <name type="scientific">Enterocloster bolteae 90A9</name>
    <dbReference type="NCBI Taxonomy" id="997894"/>
    <lineage>
        <taxon>Bacteria</taxon>
        <taxon>Bacillati</taxon>
        <taxon>Bacillota</taxon>
        <taxon>Clostridia</taxon>
        <taxon>Lachnospirales</taxon>
        <taxon>Lachnospiraceae</taxon>
        <taxon>Enterocloster</taxon>
    </lineage>
</organism>
<evidence type="ECO:0000256" key="5">
    <source>
        <dbReference type="ARBA" id="ARBA00022553"/>
    </source>
</evidence>
<dbReference type="SUPFAM" id="SSF52172">
    <property type="entry name" value="CheY-like"/>
    <property type="match status" value="2"/>
</dbReference>
<dbReference type="GeneID" id="23113044"/>
<evidence type="ECO:0000313" key="16">
    <source>
        <dbReference type="Proteomes" id="UP000013126"/>
    </source>
</evidence>
<evidence type="ECO:0000256" key="9">
    <source>
        <dbReference type="ARBA" id="ARBA00024867"/>
    </source>
</evidence>
<dbReference type="Gene3D" id="1.10.287.130">
    <property type="match status" value="1"/>
</dbReference>
<dbReference type="SUPFAM" id="SSF55785">
    <property type="entry name" value="PYP-like sensor domain (PAS domain)"/>
    <property type="match status" value="3"/>
</dbReference>
<dbReference type="Pfam" id="PF02518">
    <property type="entry name" value="HATPase_c"/>
    <property type="match status" value="1"/>
</dbReference>
<keyword evidence="16" id="KW-1185">Reference proteome</keyword>
<comment type="catalytic activity">
    <reaction evidence="1">
        <text>ATP + protein L-histidine = ADP + protein N-phospho-L-histidine.</text>
        <dbReference type="EC" id="2.7.13.3"/>
    </reaction>
</comment>
<protein>
    <recommendedName>
        <fullName evidence="10">Circadian input-output histidine kinase CikA</fullName>
        <ecNumber evidence="3">2.7.13.3</ecNumber>
    </recommendedName>
    <alternativeName>
        <fullName evidence="4">Stage 0 sporulation protein A homolog</fullName>
    </alternativeName>
</protein>
<dbReference type="PRINTS" id="PR00344">
    <property type="entry name" value="BCTRLSENSOR"/>
</dbReference>
<dbReference type="EC" id="2.7.13.3" evidence="3"/>
<evidence type="ECO:0000256" key="11">
    <source>
        <dbReference type="PROSITE-ProRule" id="PRU00169"/>
    </source>
</evidence>
<dbReference type="OrthoDB" id="9811620at2"/>
<dbReference type="PANTHER" id="PTHR43047">
    <property type="entry name" value="TWO-COMPONENT HISTIDINE PROTEIN KINASE"/>
    <property type="match status" value="1"/>
</dbReference>
<dbReference type="InterPro" id="IPR000014">
    <property type="entry name" value="PAS"/>
</dbReference>
<dbReference type="Gene3D" id="3.30.450.20">
    <property type="entry name" value="PAS domain"/>
    <property type="match status" value="2"/>
</dbReference>
<evidence type="ECO:0000313" key="15">
    <source>
        <dbReference type="EMBL" id="ENZ51748.1"/>
    </source>
</evidence>
<evidence type="ECO:0000256" key="1">
    <source>
        <dbReference type="ARBA" id="ARBA00000085"/>
    </source>
</evidence>
<dbReference type="CDD" id="cd00130">
    <property type="entry name" value="PAS"/>
    <property type="match status" value="1"/>
</dbReference>
<dbReference type="FunFam" id="3.30.565.10:FF:000010">
    <property type="entry name" value="Sensor histidine kinase RcsC"/>
    <property type="match status" value="1"/>
</dbReference>
<evidence type="ECO:0000256" key="2">
    <source>
        <dbReference type="ARBA" id="ARBA00006402"/>
    </source>
</evidence>
<keyword evidence="6" id="KW-0808">Transferase</keyword>
<feature type="domain" description="Histidine kinase" evidence="12">
    <location>
        <begin position="424"/>
        <end position="648"/>
    </location>
</feature>
<dbReference type="PROSITE" id="PS50110">
    <property type="entry name" value="RESPONSE_REGULATORY"/>
    <property type="match status" value="2"/>
</dbReference>
<dbReference type="InterPro" id="IPR011006">
    <property type="entry name" value="CheY-like_superfamily"/>
</dbReference>
<dbReference type="InterPro" id="IPR036890">
    <property type="entry name" value="HATPase_C_sf"/>
</dbReference>
<dbReference type="Pfam" id="PF08447">
    <property type="entry name" value="PAS_3"/>
    <property type="match status" value="1"/>
</dbReference>
<dbReference type="GO" id="GO:0005886">
    <property type="term" value="C:plasma membrane"/>
    <property type="evidence" value="ECO:0007669"/>
    <property type="project" value="TreeGrafter"/>
</dbReference>
<dbReference type="PATRIC" id="fig|997894.4.peg.2066"/>
<comment type="function">
    <text evidence="9">May play the central regulatory role in sporulation. It may be an element of the effector pathway responsible for the activation of sporulation genes in response to nutritional stress. Spo0A may act in concert with spo0H (a sigma factor) to control the expression of some genes that are critical to the sporulation process.</text>
</comment>
<feature type="modified residue" description="4-aspartylphosphate" evidence="11">
    <location>
        <position position="858"/>
    </location>
</feature>
<dbReference type="InterPro" id="IPR001789">
    <property type="entry name" value="Sig_transdc_resp-reg_receiver"/>
</dbReference>
<dbReference type="PROSITE" id="PS50112">
    <property type="entry name" value="PAS"/>
    <property type="match status" value="2"/>
</dbReference>
<proteinExistence type="inferred from homology"/>
<dbReference type="InterPro" id="IPR013655">
    <property type="entry name" value="PAS_fold_3"/>
</dbReference>
<dbReference type="AlphaFoldDB" id="R0BT34"/>
<dbReference type="SUPFAM" id="SSF55874">
    <property type="entry name" value="ATPase domain of HSP90 chaperone/DNA topoisomerase II/histidine kinase"/>
    <property type="match status" value="1"/>
</dbReference>
<dbReference type="EMBL" id="AGYH01000004">
    <property type="protein sequence ID" value="ENZ51748.1"/>
    <property type="molecule type" value="Genomic_DNA"/>
</dbReference>
<reference evidence="15 16" key="1">
    <citation type="submission" date="2013-01" db="EMBL/GenBank/DDBJ databases">
        <title>The Genome Sequence of Clostridium bolteae 90A9.</title>
        <authorList>
            <consortium name="The Broad Institute Genome Sequencing Platform"/>
            <person name="Earl A."/>
            <person name="Ward D."/>
            <person name="Feldgarden M."/>
            <person name="Gevers D."/>
            <person name="Courvalin P."/>
            <person name="Lambert T."/>
            <person name="Walker B."/>
            <person name="Young S.K."/>
            <person name="Zeng Q."/>
            <person name="Gargeya S."/>
            <person name="Fitzgerald M."/>
            <person name="Haas B."/>
            <person name="Abouelleil A."/>
            <person name="Alvarado L."/>
            <person name="Arachchi H.M."/>
            <person name="Berlin A.M."/>
            <person name="Chapman S.B."/>
            <person name="Dewar J."/>
            <person name="Goldberg J."/>
            <person name="Griggs A."/>
            <person name="Gujja S."/>
            <person name="Hansen M."/>
            <person name="Howarth C."/>
            <person name="Imamovic A."/>
            <person name="Larimer J."/>
            <person name="McCowan C."/>
            <person name="Murphy C."/>
            <person name="Neiman D."/>
            <person name="Pearson M."/>
            <person name="Priest M."/>
            <person name="Roberts A."/>
            <person name="Saif S."/>
            <person name="Shea T."/>
            <person name="Sisk P."/>
            <person name="Sykes S."/>
            <person name="Wortman J."/>
            <person name="Nusbaum C."/>
            <person name="Birren B."/>
        </authorList>
    </citation>
    <scope>NUCLEOTIDE SEQUENCE [LARGE SCALE GENOMIC DNA]</scope>
    <source>
        <strain evidence="15 16">90A9</strain>
    </source>
</reference>
<feature type="domain" description="PAS" evidence="14">
    <location>
        <begin position="153"/>
        <end position="206"/>
    </location>
</feature>
<dbReference type="InterPro" id="IPR036097">
    <property type="entry name" value="HisK_dim/P_sf"/>
</dbReference>
<evidence type="ECO:0000256" key="6">
    <source>
        <dbReference type="ARBA" id="ARBA00022679"/>
    </source>
</evidence>
<dbReference type="GO" id="GO:0000155">
    <property type="term" value="F:phosphorelay sensor kinase activity"/>
    <property type="evidence" value="ECO:0007669"/>
    <property type="project" value="InterPro"/>
</dbReference>
<dbReference type="Gene3D" id="3.40.50.2300">
    <property type="match status" value="2"/>
</dbReference>
<dbReference type="SMART" id="SM00387">
    <property type="entry name" value="HATPase_c"/>
    <property type="match status" value="1"/>
</dbReference>
<dbReference type="PROSITE" id="PS50109">
    <property type="entry name" value="HIS_KIN"/>
    <property type="match status" value="1"/>
</dbReference>
<dbReference type="Proteomes" id="UP000013126">
    <property type="component" value="Unassembled WGS sequence"/>
</dbReference>
<feature type="domain" description="Response regulatory" evidence="13">
    <location>
        <begin position="806"/>
        <end position="927"/>
    </location>
</feature>
<evidence type="ECO:0000256" key="10">
    <source>
        <dbReference type="ARBA" id="ARBA00074306"/>
    </source>
</evidence>
<dbReference type="NCBIfam" id="TIGR00229">
    <property type="entry name" value="sensory_box"/>
    <property type="match status" value="1"/>
</dbReference>
<dbReference type="Pfam" id="PF00512">
    <property type="entry name" value="HisKA"/>
    <property type="match status" value="1"/>
</dbReference>
<sequence length="928" mass="104224">MENVTERNNGYMPQRAKGECPAAMDGLKTGMLCCLLDEDLTFQWGNSSFFDSIGYTRESFFGCFRDLRQYYADYPGVFASIRQELAQAAEKNCSDIELPVRLPLKEGGYSWACLYGTMKEEDGAAGPVLQAEFARMDRMMAEKEEQERLYRQKLQYFRFMMDAYEGYVYISDMDTYELLYVNQSSCDILGAPAAKVVGRKCYEVIQGRTSPCPFCTNARLTEDEFYEWEFQNPVLKRTFLIKNRIINWEGHRARLELSHDMYSTEYKLAKKDQERDALIRSVPGGLVRVDGRDMRTVLWHSVGFLDLIGYTEEQFSQELQSQWDYVHPDDRERIAASMGQARETGESAAAESRIVTRDGTVKILIMTYSYVDGKDSWDGVPSYYSVGVDVTEERTEQARQRLALEDACNAARIAADAKTNFLSSMSHDIRTPMNAIIGMSVIAKANLQSPEKIQDCLNKINVSSRHLLNLINEVLDMSKIESGKIDLVSETVSLPELIEDVMDVFRPLAAQKHQELQINADHVRHETVVTDQNRLQQVLTNLLSNAVKYTPDGGCVGLRVREIPSFAKGRGQYEFIVTDNGIGMPEDFIPHVFEPFSRAEGVQANQIQGTGLGMAITQNIVRMMNGTIEVKSVLGEGSQFIVAVSFELGSQAEEENAELSGLPVLVVDDDQIICESAAEILDELGMRSSWVLSGKEAVCRVVDAHEAKDDFFSVILDWKMPEMDGLETLKVIRRKLGMDVPIIVISAYDYSEIEEEFRLAGADAFITKPLFRSKVAHTFHQFCQSGRSDAVAIPIEEVHTSLEGKRILLVEDNPLNREIAAELLKMHGFLIDEAENGRIALEKFLASEPGGYDCILMDIQMPVMDGYQAAEAIRAVKRSDAKTIPVLALTANAFATDIGKAHSAGMNDHVAKPIEVERLIETLQKWLG</sequence>
<dbReference type="CDD" id="cd00082">
    <property type="entry name" value="HisKA"/>
    <property type="match status" value="1"/>
</dbReference>
<dbReference type="GO" id="GO:0009927">
    <property type="term" value="F:histidine phosphotransfer kinase activity"/>
    <property type="evidence" value="ECO:0007669"/>
    <property type="project" value="TreeGrafter"/>
</dbReference>
<evidence type="ECO:0000256" key="3">
    <source>
        <dbReference type="ARBA" id="ARBA00012438"/>
    </source>
</evidence>
<dbReference type="SUPFAM" id="SSF47384">
    <property type="entry name" value="Homodimeric domain of signal transducing histidine kinase"/>
    <property type="match status" value="1"/>
</dbReference>
<dbReference type="Pfam" id="PF00072">
    <property type="entry name" value="Response_reg"/>
    <property type="match status" value="2"/>
</dbReference>
<evidence type="ECO:0000259" key="12">
    <source>
        <dbReference type="PROSITE" id="PS50109"/>
    </source>
</evidence>
<dbReference type="SMART" id="SM00448">
    <property type="entry name" value="REC"/>
    <property type="match status" value="2"/>
</dbReference>
<name>R0BT34_9FIRM</name>
<evidence type="ECO:0000256" key="8">
    <source>
        <dbReference type="ARBA" id="ARBA00023012"/>
    </source>
</evidence>
<dbReference type="Pfam" id="PF13426">
    <property type="entry name" value="PAS_9"/>
    <property type="match status" value="1"/>
</dbReference>
<dbReference type="SMART" id="SM00388">
    <property type="entry name" value="HisKA"/>
    <property type="match status" value="1"/>
</dbReference>
<feature type="domain" description="PAS" evidence="14">
    <location>
        <begin position="271"/>
        <end position="345"/>
    </location>
</feature>
<dbReference type="InterPro" id="IPR003594">
    <property type="entry name" value="HATPase_dom"/>
</dbReference>
<dbReference type="SMART" id="SM00091">
    <property type="entry name" value="PAS"/>
    <property type="match status" value="2"/>
</dbReference>
<accession>R0BT34</accession>
<dbReference type="InterPro" id="IPR035965">
    <property type="entry name" value="PAS-like_dom_sf"/>
</dbReference>
<dbReference type="CDD" id="cd17546">
    <property type="entry name" value="REC_hyHK_CKI1_RcsC-like"/>
    <property type="match status" value="2"/>
</dbReference>
<keyword evidence="7" id="KW-0418">Kinase</keyword>
<evidence type="ECO:0000259" key="14">
    <source>
        <dbReference type="PROSITE" id="PS50112"/>
    </source>
</evidence>
<feature type="domain" description="Response regulatory" evidence="13">
    <location>
        <begin position="663"/>
        <end position="783"/>
    </location>
</feature>
<feature type="modified residue" description="4-aspartylphosphate" evidence="11">
    <location>
        <position position="717"/>
    </location>
</feature>
<dbReference type="Gene3D" id="3.30.565.10">
    <property type="entry name" value="Histidine kinase-like ATPase, C-terminal domain"/>
    <property type="match status" value="1"/>
</dbReference>
<evidence type="ECO:0000256" key="7">
    <source>
        <dbReference type="ARBA" id="ARBA00022777"/>
    </source>
</evidence>
<comment type="caution">
    <text evidence="15">The sequence shown here is derived from an EMBL/GenBank/DDBJ whole genome shotgun (WGS) entry which is preliminary data.</text>
</comment>
<dbReference type="InterPro" id="IPR004358">
    <property type="entry name" value="Sig_transdc_His_kin-like_C"/>
</dbReference>